<evidence type="ECO:0000313" key="2">
    <source>
        <dbReference type="EMBL" id="RBM00717.1"/>
    </source>
</evidence>
<evidence type="ECO:0000313" key="3">
    <source>
        <dbReference type="Proteomes" id="UP000252167"/>
    </source>
</evidence>
<dbReference type="EMBL" id="POAF01000005">
    <property type="protein sequence ID" value="RBM00717.1"/>
    <property type="molecule type" value="Genomic_DNA"/>
</dbReference>
<feature type="region of interest" description="Disordered" evidence="1">
    <location>
        <begin position="1"/>
        <end position="31"/>
    </location>
</feature>
<sequence length="105" mass="11764">MVEARPIFSAVPTSDQISHRSKRFPMAPEKGKSMSANHFQILANSEAWVVTLSGKHLATCHSRAEAYDIACKKAEELGSGEIFVHDATGELEFRENIHTPRREDR</sequence>
<evidence type="ECO:0000256" key="1">
    <source>
        <dbReference type="SAM" id="MobiDB-lite"/>
    </source>
</evidence>
<reference evidence="2 3" key="1">
    <citation type="submission" date="2018-01" db="EMBL/GenBank/DDBJ databases">
        <title>Glutamicibacter soli strain NHPC-3 Whole genome sequence and assembly.</title>
        <authorList>
            <person name="Choudhury P."/>
            <person name="Gupta D."/>
            <person name="Sengupta K."/>
            <person name="Jawed A."/>
            <person name="Sultana N."/>
            <person name="Saha P."/>
        </authorList>
    </citation>
    <scope>NUCLEOTIDE SEQUENCE [LARGE SCALE GENOMIC DNA]</scope>
    <source>
        <strain evidence="2 3">NHPC-3</strain>
    </source>
</reference>
<dbReference type="Proteomes" id="UP000252167">
    <property type="component" value="Unassembled WGS sequence"/>
</dbReference>
<gene>
    <name evidence="2" type="ORF">C1H84_12350</name>
</gene>
<proteinExistence type="predicted"/>
<protein>
    <recommendedName>
        <fullName evidence="4">DUF2188 domain-containing protein</fullName>
    </recommendedName>
</protein>
<keyword evidence="3" id="KW-1185">Reference proteome</keyword>
<accession>A0A365YE97</accession>
<dbReference type="AlphaFoldDB" id="A0A365YE97"/>
<organism evidence="2 3">
    <name type="scientific">Glutamicibacter soli</name>
    <dbReference type="NCBI Taxonomy" id="453836"/>
    <lineage>
        <taxon>Bacteria</taxon>
        <taxon>Bacillati</taxon>
        <taxon>Actinomycetota</taxon>
        <taxon>Actinomycetes</taxon>
        <taxon>Micrococcales</taxon>
        <taxon>Micrococcaceae</taxon>
        <taxon>Glutamicibacter</taxon>
    </lineage>
</organism>
<comment type="caution">
    <text evidence="2">The sequence shown here is derived from an EMBL/GenBank/DDBJ whole genome shotgun (WGS) entry which is preliminary data.</text>
</comment>
<evidence type="ECO:0008006" key="4">
    <source>
        <dbReference type="Google" id="ProtNLM"/>
    </source>
</evidence>
<name>A0A365YE97_9MICC</name>